<evidence type="ECO:0000256" key="6">
    <source>
        <dbReference type="ARBA" id="ARBA00023136"/>
    </source>
</evidence>
<evidence type="ECO:0000256" key="2">
    <source>
        <dbReference type="ARBA" id="ARBA00010581"/>
    </source>
</evidence>
<sequence>MSQYPDTHHDVYSKTTFGFWLYIVTDFMLFATLFAAYAVLRNNTFGGPTARELFDLDFTLIQTFVLLTATLTVGLGGAFAHRRNKWGAISFFTLTFLLGLIFLGMQESDFSRLIQSGNGWERNAFLSAYFSVVGIFWLHIIFALLWTILLLIPLFCQGVSPASIRRLTCLRMFWQFLNMVWVFIFAIVYLIGVS</sequence>
<evidence type="ECO:0000313" key="11">
    <source>
        <dbReference type="Proteomes" id="UP001194714"/>
    </source>
</evidence>
<dbReference type="PANTHER" id="PTHR11403:SF2">
    <property type="entry name" value="CYTOCHROME BO(3) UBIQUINOL OXIDASE SUBUNIT 3"/>
    <property type="match status" value="1"/>
</dbReference>
<feature type="domain" description="Heme-copper oxidase subunit III family profile" evidence="9">
    <location>
        <begin position="1"/>
        <end position="193"/>
    </location>
</feature>
<dbReference type="SUPFAM" id="SSF81452">
    <property type="entry name" value="Cytochrome c oxidase subunit III-like"/>
    <property type="match status" value="1"/>
</dbReference>
<dbReference type="Proteomes" id="UP001194714">
    <property type="component" value="Unassembled WGS sequence"/>
</dbReference>
<dbReference type="InterPro" id="IPR013833">
    <property type="entry name" value="Cyt_c_oxidase_su3_a-hlx"/>
</dbReference>
<keyword evidence="11" id="KW-1185">Reference proteome</keyword>
<gene>
    <name evidence="10" type="ORF">NEPTK9_000328</name>
</gene>
<dbReference type="InterPro" id="IPR024791">
    <property type="entry name" value="Cyt_c/ubiquinol_Oxase_su3"/>
</dbReference>
<accession>A0ABS0AXG5</accession>
<name>A0ABS0AXG5_9BACT</name>
<keyword evidence="3" id="KW-1003">Cell membrane</keyword>
<comment type="subcellular location">
    <subcellularLocation>
        <location evidence="1 7">Cell membrane</location>
        <topology evidence="1 7">Multi-pass membrane protein</topology>
    </subcellularLocation>
</comment>
<dbReference type="EMBL" id="JAAEJV010000004">
    <property type="protein sequence ID" value="MBF5058829.1"/>
    <property type="molecule type" value="Genomic_DNA"/>
</dbReference>
<evidence type="ECO:0000256" key="3">
    <source>
        <dbReference type="ARBA" id="ARBA00022475"/>
    </source>
</evidence>
<evidence type="ECO:0000256" key="4">
    <source>
        <dbReference type="ARBA" id="ARBA00022692"/>
    </source>
</evidence>
<comment type="caution">
    <text evidence="10">The sequence shown here is derived from an EMBL/GenBank/DDBJ whole genome shotgun (WGS) entry which is preliminary data.</text>
</comment>
<keyword evidence="4 7" id="KW-0812">Transmembrane</keyword>
<feature type="transmembrane region" description="Helical" evidence="8">
    <location>
        <begin position="86"/>
        <end position="105"/>
    </location>
</feature>
<keyword evidence="6 8" id="KW-0472">Membrane</keyword>
<protein>
    <submittedName>
        <fullName evidence="10">Cytochrome bo(3) ubiquinol oxidase subunit 3</fullName>
    </submittedName>
</protein>
<dbReference type="InterPro" id="IPR035973">
    <property type="entry name" value="Cyt_c_oxidase_su3-like_sf"/>
</dbReference>
<evidence type="ECO:0000256" key="5">
    <source>
        <dbReference type="ARBA" id="ARBA00022989"/>
    </source>
</evidence>
<dbReference type="Gene3D" id="1.20.120.80">
    <property type="entry name" value="Cytochrome c oxidase, subunit III, four-helix bundle"/>
    <property type="match status" value="1"/>
</dbReference>
<evidence type="ECO:0000256" key="7">
    <source>
        <dbReference type="RuleBase" id="RU003376"/>
    </source>
</evidence>
<proteinExistence type="inferred from homology"/>
<evidence type="ECO:0000259" key="9">
    <source>
        <dbReference type="PROSITE" id="PS50253"/>
    </source>
</evidence>
<feature type="transmembrane region" description="Helical" evidence="8">
    <location>
        <begin position="20"/>
        <end position="40"/>
    </location>
</feature>
<keyword evidence="5 8" id="KW-1133">Transmembrane helix</keyword>
<feature type="transmembrane region" description="Helical" evidence="8">
    <location>
        <begin position="173"/>
        <end position="192"/>
    </location>
</feature>
<evidence type="ECO:0000256" key="1">
    <source>
        <dbReference type="ARBA" id="ARBA00004651"/>
    </source>
</evidence>
<feature type="transmembrane region" description="Helical" evidence="8">
    <location>
        <begin position="125"/>
        <end position="152"/>
    </location>
</feature>
<organism evidence="10 11">
    <name type="scientific">Candidatus Neptunichlamydia vexilliferae</name>
    <dbReference type="NCBI Taxonomy" id="1651774"/>
    <lineage>
        <taxon>Bacteria</taxon>
        <taxon>Pseudomonadati</taxon>
        <taxon>Chlamydiota</taxon>
        <taxon>Chlamydiia</taxon>
        <taxon>Parachlamydiales</taxon>
        <taxon>Simkaniaceae</taxon>
        <taxon>Candidatus Neptunichlamydia</taxon>
    </lineage>
</organism>
<feature type="transmembrane region" description="Helical" evidence="8">
    <location>
        <begin position="60"/>
        <end position="79"/>
    </location>
</feature>
<dbReference type="InterPro" id="IPR000298">
    <property type="entry name" value="Cyt_c_oxidase-like_su3"/>
</dbReference>
<dbReference type="RefSeq" id="WP_194847115.1">
    <property type="nucleotide sequence ID" value="NZ_JAAEJV010000004.1"/>
</dbReference>
<dbReference type="Pfam" id="PF00510">
    <property type="entry name" value="COX3"/>
    <property type="match status" value="1"/>
</dbReference>
<dbReference type="PANTHER" id="PTHR11403">
    <property type="entry name" value="CYTOCHROME C OXIDASE SUBUNIT III"/>
    <property type="match status" value="1"/>
</dbReference>
<dbReference type="PROSITE" id="PS50253">
    <property type="entry name" value="COX3"/>
    <property type="match status" value="1"/>
</dbReference>
<reference evidence="10 11" key="1">
    <citation type="submission" date="2020-01" db="EMBL/GenBank/DDBJ databases">
        <title>Draft genome sequence of Cand. Neptunochlamydia vexilliferae K9.</title>
        <authorList>
            <person name="Schulz F."/>
            <person name="Koestlbacher S."/>
            <person name="Wascher F."/>
            <person name="Pizzetti I."/>
            <person name="Horn M."/>
        </authorList>
    </citation>
    <scope>NUCLEOTIDE SEQUENCE [LARGE SCALE GENOMIC DNA]</scope>
    <source>
        <strain evidence="10 11">K9</strain>
    </source>
</reference>
<comment type="similarity">
    <text evidence="2 7">Belongs to the cytochrome c oxidase subunit 3 family.</text>
</comment>
<evidence type="ECO:0000313" key="10">
    <source>
        <dbReference type="EMBL" id="MBF5058829.1"/>
    </source>
</evidence>
<evidence type="ECO:0000256" key="8">
    <source>
        <dbReference type="SAM" id="Phobius"/>
    </source>
</evidence>